<dbReference type="EMBL" id="FOYM01000042">
    <property type="protein sequence ID" value="SFR16788.1"/>
    <property type="molecule type" value="Genomic_DNA"/>
</dbReference>
<keyword evidence="1" id="KW-0472">Membrane</keyword>
<keyword evidence="1" id="KW-0812">Transmembrane</keyword>
<proteinExistence type="predicted"/>
<name>A0A1I6EGX6_9FIRM</name>
<organism evidence="2 3">
    <name type="scientific">Desulfoscipio geothermicus DSM 3669</name>
    <dbReference type="NCBI Taxonomy" id="1121426"/>
    <lineage>
        <taxon>Bacteria</taxon>
        <taxon>Bacillati</taxon>
        <taxon>Bacillota</taxon>
        <taxon>Clostridia</taxon>
        <taxon>Eubacteriales</taxon>
        <taxon>Desulfallaceae</taxon>
        <taxon>Desulfoscipio</taxon>
    </lineage>
</organism>
<dbReference type="InterPro" id="IPR016187">
    <property type="entry name" value="CTDL_fold"/>
</dbReference>
<keyword evidence="3" id="KW-1185">Reference proteome</keyword>
<reference evidence="3" key="1">
    <citation type="submission" date="2016-10" db="EMBL/GenBank/DDBJ databases">
        <authorList>
            <person name="Varghese N."/>
            <person name="Submissions S."/>
        </authorList>
    </citation>
    <scope>NUCLEOTIDE SEQUENCE [LARGE SCALE GENOMIC DNA]</scope>
    <source>
        <strain evidence="3">DSM 3669</strain>
    </source>
</reference>
<accession>A0A1I6EGX6</accession>
<dbReference type="AlphaFoldDB" id="A0A1I6EGX6"/>
<dbReference type="SUPFAM" id="SSF56436">
    <property type="entry name" value="C-type lectin-like"/>
    <property type="match status" value="1"/>
</dbReference>
<evidence type="ECO:0000313" key="2">
    <source>
        <dbReference type="EMBL" id="SFR16788.1"/>
    </source>
</evidence>
<evidence type="ECO:0000313" key="3">
    <source>
        <dbReference type="Proteomes" id="UP000199584"/>
    </source>
</evidence>
<gene>
    <name evidence="2" type="ORF">SAMN05660706_1428</name>
</gene>
<dbReference type="RefSeq" id="WP_092487450.1">
    <property type="nucleotide sequence ID" value="NZ_FOYM01000042.1"/>
</dbReference>
<dbReference type="STRING" id="39060.SAMN05660706_1428"/>
<dbReference type="Proteomes" id="UP000199584">
    <property type="component" value="Unassembled WGS sequence"/>
</dbReference>
<evidence type="ECO:0000256" key="1">
    <source>
        <dbReference type="SAM" id="Phobius"/>
    </source>
</evidence>
<feature type="transmembrane region" description="Helical" evidence="1">
    <location>
        <begin position="357"/>
        <end position="377"/>
    </location>
</feature>
<dbReference type="OrthoDB" id="9768004at2"/>
<keyword evidence="1" id="KW-1133">Transmembrane helix</keyword>
<sequence>MKYVSGPYTQGQIARNIIEAETALTTRWLNGGAITDAAEQKDWQKRIEDLSFGRNTVMFGTSAEAAGYPAVMVRFPAISLERFGFGWPNQVHPAFIVNGQILPEVWLAKFKSAYVGSVGVDGGVVSLRGLDPGNTKNFDDNLSYHANMGAGFHMQTMAEHALKALLCKKQGFWPRGNNNWGSDVSVPSEFGSPTHKYDDTRMGRTATGSGPLAWNHDGTPFGLADVNGNVREWCGGMRLVDGEIQILENNDAADNTADQTGTGNWKAILQDGSLVAPGTADTLKYNATNPDGSGTIEIATAVTNQSDGTTYATNSFETTAAAAGVTVPEILKQYALAPIDADHGGDRHYMRNLGERLPFVGGSCVFGSSAGVFYLYLYRERTFSSWDIGARLAFCNL</sequence>
<evidence type="ECO:0008006" key="4">
    <source>
        <dbReference type="Google" id="ProtNLM"/>
    </source>
</evidence>
<protein>
    <recommendedName>
        <fullName evidence="4">Sulfatase-modifying factor enzyme 1</fullName>
    </recommendedName>
</protein>